<organism evidence="13 14">
    <name type="scientific">Staphylotrichum tortipilum</name>
    <dbReference type="NCBI Taxonomy" id="2831512"/>
    <lineage>
        <taxon>Eukaryota</taxon>
        <taxon>Fungi</taxon>
        <taxon>Dikarya</taxon>
        <taxon>Ascomycota</taxon>
        <taxon>Pezizomycotina</taxon>
        <taxon>Sordariomycetes</taxon>
        <taxon>Sordariomycetidae</taxon>
        <taxon>Sordariales</taxon>
        <taxon>Chaetomiaceae</taxon>
        <taxon>Staphylotrichum</taxon>
    </lineage>
</organism>
<evidence type="ECO:0000256" key="1">
    <source>
        <dbReference type="ARBA" id="ARBA00004163"/>
    </source>
</evidence>
<feature type="compositionally biased region" description="Basic and acidic residues" evidence="11">
    <location>
        <begin position="375"/>
        <end position="389"/>
    </location>
</feature>
<keyword evidence="14" id="KW-1185">Reference proteome</keyword>
<evidence type="ECO:0000256" key="10">
    <source>
        <dbReference type="SAM" id="Coils"/>
    </source>
</evidence>
<evidence type="ECO:0000256" key="4">
    <source>
        <dbReference type="ARBA" id="ARBA00022824"/>
    </source>
</evidence>
<dbReference type="GO" id="GO:0005484">
    <property type="term" value="F:SNAP receptor activity"/>
    <property type="evidence" value="ECO:0007669"/>
    <property type="project" value="InterPro"/>
</dbReference>
<evidence type="ECO:0000256" key="9">
    <source>
        <dbReference type="ARBA" id="ARBA00037934"/>
    </source>
</evidence>
<dbReference type="Pfam" id="PF03908">
    <property type="entry name" value="Sec20"/>
    <property type="match status" value="1"/>
</dbReference>
<evidence type="ECO:0000256" key="3">
    <source>
        <dbReference type="ARBA" id="ARBA00022692"/>
    </source>
</evidence>
<dbReference type="AlphaFoldDB" id="A0AAN6RX62"/>
<dbReference type="GO" id="GO:0031201">
    <property type="term" value="C:SNARE complex"/>
    <property type="evidence" value="ECO:0007669"/>
    <property type="project" value="TreeGrafter"/>
</dbReference>
<name>A0AAN6RX62_9PEZI</name>
<accession>A0AAN6RX62</accession>
<evidence type="ECO:0000256" key="11">
    <source>
        <dbReference type="SAM" id="MobiDB-lite"/>
    </source>
</evidence>
<evidence type="ECO:0000259" key="12">
    <source>
        <dbReference type="Pfam" id="PF03908"/>
    </source>
</evidence>
<evidence type="ECO:0000256" key="5">
    <source>
        <dbReference type="ARBA" id="ARBA00022892"/>
    </source>
</evidence>
<feature type="region of interest" description="Disordered" evidence="11">
    <location>
        <begin position="138"/>
        <end position="190"/>
    </location>
</feature>
<evidence type="ECO:0000313" key="13">
    <source>
        <dbReference type="EMBL" id="KAK3906797.1"/>
    </source>
</evidence>
<comment type="similarity">
    <text evidence="9">Belongs to the SEC20 family.</text>
</comment>
<dbReference type="GO" id="GO:0005789">
    <property type="term" value="C:endoplasmic reticulum membrane"/>
    <property type="evidence" value="ECO:0007669"/>
    <property type="project" value="UniProtKB-SubCell"/>
</dbReference>
<dbReference type="GO" id="GO:0006890">
    <property type="term" value="P:retrograde vesicle-mediated transport, Golgi to endoplasmic reticulum"/>
    <property type="evidence" value="ECO:0007669"/>
    <property type="project" value="InterPro"/>
</dbReference>
<evidence type="ECO:0000256" key="2">
    <source>
        <dbReference type="ARBA" id="ARBA00022448"/>
    </source>
</evidence>
<dbReference type="PANTHER" id="PTHR12825">
    <property type="entry name" value="BNIP1-RELATED"/>
    <property type="match status" value="1"/>
</dbReference>
<dbReference type="Proteomes" id="UP001303889">
    <property type="component" value="Unassembled WGS sequence"/>
</dbReference>
<feature type="compositionally biased region" description="Low complexity" evidence="11">
    <location>
        <begin position="147"/>
        <end position="171"/>
    </location>
</feature>
<reference evidence="13" key="1">
    <citation type="journal article" date="2023" name="Mol. Phylogenet. Evol.">
        <title>Genome-scale phylogeny and comparative genomics of the fungal order Sordariales.</title>
        <authorList>
            <person name="Hensen N."/>
            <person name="Bonometti L."/>
            <person name="Westerberg I."/>
            <person name="Brannstrom I.O."/>
            <person name="Guillou S."/>
            <person name="Cros-Aarteil S."/>
            <person name="Calhoun S."/>
            <person name="Haridas S."/>
            <person name="Kuo A."/>
            <person name="Mondo S."/>
            <person name="Pangilinan J."/>
            <person name="Riley R."/>
            <person name="LaButti K."/>
            <person name="Andreopoulos B."/>
            <person name="Lipzen A."/>
            <person name="Chen C."/>
            <person name="Yan M."/>
            <person name="Daum C."/>
            <person name="Ng V."/>
            <person name="Clum A."/>
            <person name="Steindorff A."/>
            <person name="Ohm R.A."/>
            <person name="Martin F."/>
            <person name="Silar P."/>
            <person name="Natvig D.O."/>
            <person name="Lalanne C."/>
            <person name="Gautier V."/>
            <person name="Ament-Velasquez S.L."/>
            <person name="Kruys A."/>
            <person name="Hutchinson M.I."/>
            <person name="Powell A.J."/>
            <person name="Barry K."/>
            <person name="Miller A.N."/>
            <person name="Grigoriev I.V."/>
            <person name="Debuchy R."/>
            <person name="Gladieux P."/>
            <person name="Hiltunen Thoren M."/>
            <person name="Johannesson H."/>
        </authorList>
    </citation>
    <scope>NUCLEOTIDE SEQUENCE</scope>
    <source>
        <strain evidence="13">CBS 103.79</strain>
    </source>
</reference>
<sequence>MASFESLQERLAALHETTSQLRDLIDRLAHIQFQPGSVPLSATDEDNVAAELSAEISQVLRDEEEDLELLQEEIIDLRAGRPGSDAEHRKTRLRDGAARLQADLAACRASFRKAQLVVRGVGVALPVPVPLGRRLPLFLHHPPTANQQCHPQPQPQHPSMQQPTSPRSHLLPPHPRPRQKKKTAFSSSSDDATLTASQDITFSLRRTHSLIASSLSQSAFAAQTLAESSAALEELQQSYEGLDGLLARSRELVGTLATAQRSDTWYLQAAVRLLLATLVWLVFRRWVYGPVWWLVWLPVRTGWRVGKGVVTSSSSAASSSKMQVVQPGEMGGRVVGVGEEGAVPTVRIGREEVAQGDPESMVEKVGRMVEDTLDQREGEAEEGGEKTAEDEVEGGGQGIAKDELGDQPNPMKRMWVEGEGDIGQGVGVRDEL</sequence>
<feature type="domain" description="Sec20 C-terminal" evidence="12">
    <location>
        <begin position="197"/>
        <end position="285"/>
    </location>
</feature>
<reference evidence="13" key="2">
    <citation type="submission" date="2023-05" db="EMBL/GenBank/DDBJ databases">
        <authorList>
            <consortium name="Lawrence Berkeley National Laboratory"/>
            <person name="Steindorff A."/>
            <person name="Hensen N."/>
            <person name="Bonometti L."/>
            <person name="Westerberg I."/>
            <person name="Brannstrom I.O."/>
            <person name="Guillou S."/>
            <person name="Cros-Aarteil S."/>
            <person name="Calhoun S."/>
            <person name="Haridas S."/>
            <person name="Kuo A."/>
            <person name="Mondo S."/>
            <person name="Pangilinan J."/>
            <person name="Riley R."/>
            <person name="Labutti K."/>
            <person name="Andreopoulos B."/>
            <person name="Lipzen A."/>
            <person name="Chen C."/>
            <person name="Yanf M."/>
            <person name="Daum C."/>
            <person name="Ng V."/>
            <person name="Clum A."/>
            <person name="Ohm R."/>
            <person name="Martin F."/>
            <person name="Silar P."/>
            <person name="Natvig D."/>
            <person name="Lalanne C."/>
            <person name="Gautier V."/>
            <person name="Ament-Velasquez S.L."/>
            <person name="Kruys A."/>
            <person name="Hutchinson M.I."/>
            <person name="Powell A.J."/>
            <person name="Barry K."/>
            <person name="Miller A.N."/>
            <person name="Grigoriev I.V."/>
            <person name="Debuchy R."/>
            <person name="Gladieux P."/>
            <person name="Thoren M.H."/>
            <person name="Johannesson H."/>
        </authorList>
    </citation>
    <scope>NUCLEOTIDE SEQUENCE</scope>
    <source>
        <strain evidence="13">CBS 103.79</strain>
    </source>
</reference>
<dbReference type="PANTHER" id="PTHR12825:SF0">
    <property type="entry name" value="VESICLE TRANSPORT PROTEIN SEC20"/>
    <property type="match status" value="1"/>
</dbReference>
<gene>
    <name evidence="13" type="ORF">C8A05DRAFT_29343</name>
</gene>
<keyword evidence="5" id="KW-0931">ER-Golgi transport</keyword>
<dbReference type="EMBL" id="MU855319">
    <property type="protein sequence ID" value="KAK3906797.1"/>
    <property type="molecule type" value="Genomic_DNA"/>
</dbReference>
<comment type="subcellular location">
    <subcellularLocation>
        <location evidence="1">Endoplasmic reticulum membrane</location>
        <topology evidence="1">Single-pass type IV membrane protein</topology>
    </subcellularLocation>
</comment>
<protein>
    <recommendedName>
        <fullName evidence="12">Sec20 C-terminal domain-containing protein</fullName>
    </recommendedName>
</protein>
<feature type="coiled-coil region" evidence="10">
    <location>
        <begin position="53"/>
        <end position="80"/>
    </location>
</feature>
<evidence type="ECO:0000256" key="7">
    <source>
        <dbReference type="ARBA" id="ARBA00023054"/>
    </source>
</evidence>
<keyword evidence="4" id="KW-0256">Endoplasmic reticulum</keyword>
<comment type="caution">
    <text evidence="13">The sequence shown here is derived from an EMBL/GenBank/DDBJ whole genome shotgun (WGS) entry which is preliminary data.</text>
</comment>
<proteinExistence type="inferred from homology"/>
<keyword evidence="7 10" id="KW-0175">Coiled coil</keyword>
<feature type="region of interest" description="Disordered" evidence="11">
    <location>
        <begin position="375"/>
        <end position="432"/>
    </location>
</feature>
<keyword evidence="2" id="KW-0813">Transport</keyword>
<keyword evidence="8" id="KW-0472">Membrane</keyword>
<keyword evidence="6" id="KW-1133">Transmembrane helix</keyword>
<dbReference type="InterPro" id="IPR005606">
    <property type="entry name" value="Sec20"/>
</dbReference>
<dbReference type="InterPro" id="IPR056173">
    <property type="entry name" value="Sec20_C"/>
</dbReference>
<evidence type="ECO:0000256" key="8">
    <source>
        <dbReference type="ARBA" id="ARBA00023136"/>
    </source>
</evidence>
<keyword evidence="3" id="KW-0812">Transmembrane</keyword>
<evidence type="ECO:0000313" key="14">
    <source>
        <dbReference type="Proteomes" id="UP001303889"/>
    </source>
</evidence>
<evidence type="ECO:0000256" key="6">
    <source>
        <dbReference type="ARBA" id="ARBA00022989"/>
    </source>
</evidence>